<evidence type="ECO:0000313" key="3">
    <source>
        <dbReference type="Proteomes" id="UP000006514"/>
    </source>
</evidence>
<dbReference type="KEGG" id="adl:AURDEDRAFT_177483"/>
<dbReference type="AlphaFoldDB" id="J0WM96"/>
<accession>J0WM96</accession>
<name>J0WM96_AURST</name>
<reference evidence="3" key="1">
    <citation type="journal article" date="2012" name="Science">
        <title>The Paleozoic origin of enzymatic lignin decomposition reconstructed from 31 fungal genomes.</title>
        <authorList>
            <person name="Floudas D."/>
            <person name="Binder M."/>
            <person name="Riley R."/>
            <person name="Barry K."/>
            <person name="Blanchette R.A."/>
            <person name="Henrissat B."/>
            <person name="Martinez A.T."/>
            <person name="Otillar R."/>
            <person name="Spatafora J.W."/>
            <person name="Yadav J.S."/>
            <person name="Aerts A."/>
            <person name="Benoit I."/>
            <person name="Boyd A."/>
            <person name="Carlson A."/>
            <person name="Copeland A."/>
            <person name="Coutinho P.M."/>
            <person name="de Vries R.P."/>
            <person name="Ferreira P."/>
            <person name="Findley K."/>
            <person name="Foster B."/>
            <person name="Gaskell J."/>
            <person name="Glotzer D."/>
            <person name="Gorecki P."/>
            <person name="Heitman J."/>
            <person name="Hesse C."/>
            <person name="Hori C."/>
            <person name="Igarashi K."/>
            <person name="Jurgens J.A."/>
            <person name="Kallen N."/>
            <person name="Kersten P."/>
            <person name="Kohler A."/>
            <person name="Kuees U."/>
            <person name="Kumar T.K.A."/>
            <person name="Kuo A."/>
            <person name="LaButti K."/>
            <person name="Larrondo L.F."/>
            <person name="Lindquist E."/>
            <person name="Ling A."/>
            <person name="Lombard V."/>
            <person name="Lucas S."/>
            <person name="Lundell T."/>
            <person name="Martin R."/>
            <person name="McLaughlin D.J."/>
            <person name="Morgenstern I."/>
            <person name="Morin E."/>
            <person name="Murat C."/>
            <person name="Nagy L.G."/>
            <person name="Nolan M."/>
            <person name="Ohm R.A."/>
            <person name="Patyshakuliyeva A."/>
            <person name="Rokas A."/>
            <person name="Ruiz-Duenas F.J."/>
            <person name="Sabat G."/>
            <person name="Salamov A."/>
            <person name="Samejima M."/>
            <person name="Schmutz J."/>
            <person name="Slot J.C."/>
            <person name="St John F."/>
            <person name="Stenlid J."/>
            <person name="Sun H."/>
            <person name="Sun S."/>
            <person name="Syed K."/>
            <person name="Tsang A."/>
            <person name="Wiebenga A."/>
            <person name="Young D."/>
            <person name="Pisabarro A."/>
            <person name="Eastwood D.C."/>
            <person name="Martin F."/>
            <person name="Cullen D."/>
            <person name="Grigoriev I.V."/>
            <person name="Hibbett D.S."/>
        </authorList>
    </citation>
    <scope>NUCLEOTIDE SEQUENCE [LARGE SCALE GENOMIC DNA]</scope>
    <source>
        <strain evidence="3">TFB10046</strain>
    </source>
</reference>
<proteinExistence type="predicted"/>
<dbReference type="Proteomes" id="UP000006514">
    <property type="component" value="Unassembled WGS sequence"/>
</dbReference>
<evidence type="ECO:0000259" key="1">
    <source>
        <dbReference type="PROSITE" id="PS50181"/>
    </source>
</evidence>
<feature type="domain" description="F-box" evidence="1">
    <location>
        <begin position="139"/>
        <end position="192"/>
    </location>
</feature>
<dbReference type="PROSITE" id="PS50181">
    <property type="entry name" value="FBOX"/>
    <property type="match status" value="1"/>
</dbReference>
<dbReference type="InterPro" id="IPR032675">
    <property type="entry name" value="LRR_dom_sf"/>
</dbReference>
<dbReference type="InterPro" id="IPR001810">
    <property type="entry name" value="F-box_dom"/>
</dbReference>
<evidence type="ECO:0000313" key="2">
    <source>
        <dbReference type="EMBL" id="EJD33435.1"/>
    </source>
</evidence>
<sequence>MVRNAASTLNDPSRPLHLLMQYVPAPKSESTFPRECGCITDILGFHSGERINAGRFPADYRAACDQLDLLVFKFEFILPSVVLRPTESDSSSPWTLTVMRADWSGPTKQWDDYIKHDLWFDLYCLRQTLLVMPNPKFQQMTFSKMPADLKRKIFGHLCVSDVRRIAAVSKEICAICEPTLVEHAQVSMWYNHAYLSHAELRRLRFITGAPATPFGFSVSSFWGWFRERRHNDLLKGTRSLSIRNRWQWAAWVYAESCWAVRGYETTILWKCMEAGLSMLPSLKSLSLSFLLLSADVMAAIARIPTLRGLSLTGCGITTHDYAVTIPAMVRLRELRVTWDPLSAMESMSADMVLRLVPNVARLCIANRIRSGPALALRTVWTPALPRLETLATIGVDVSVCVSLLRRCLSCSIRDVHVQLRSPATVAQMRGTLALITPRTRDLASLVLEGFVEPDLATLAMLGHLFPDLRCLAVLPRRPNQASRTSVSWHNDVHEVALALANMTSLEHLAVNVACAADAVGPACLDFCFTPAAEHMTTADDGMDEYRAAALPFSSALRKLRAVDLVADTLERGMKFEVVRRDPLRIERMMKLSAGWWDEWAPEC</sequence>
<keyword evidence="3" id="KW-1185">Reference proteome</keyword>
<gene>
    <name evidence="2" type="ORF">AURDEDRAFT_177483</name>
</gene>
<dbReference type="InParanoid" id="J0WM96"/>
<organism evidence="2 3">
    <name type="scientific">Auricularia subglabra (strain TFB-10046 / SS5)</name>
    <name type="common">White-rot fungus</name>
    <name type="synonym">Auricularia delicata (strain TFB10046)</name>
    <dbReference type="NCBI Taxonomy" id="717982"/>
    <lineage>
        <taxon>Eukaryota</taxon>
        <taxon>Fungi</taxon>
        <taxon>Dikarya</taxon>
        <taxon>Basidiomycota</taxon>
        <taxon>Agaricomycotina</taxon>
        <taxon>Agaricomycetes</taxon>
        <taxon>Auriculariales</taxon>
        <taxon>Auriculariaceae</taxon>
        <taxon>Auricularia</taxon>
    </lineage>
</organism>
<dbReference type="EMBL" id="JH688233">
    <property type="protein sequence ID" value="EJD33435.1"/>
    <property type="molecule type" value="Genomic_DNA"/>
</dbReference>
<protein>
    <recommendedName>
        <fullName evidence="1">F-box domain-containing protein</fullName>
    </recommendedName>
</protein>
<dbReference type="SUPFAM" id="SSF52047">
    <property type="entry name" value="RNI-like"/>
    <property type="match status" value="1"/>
</dbReference>
<dbReference type="Gene3D" id="3.80.10.10">
    <property type="entry name" value="Ribonuclease Inhibitor"/>
    <property type="match status" value="1"/>
</dbReference>